<keyword evidence="2" id="KW-1185">Reference proteome</keyword>
<evidence type="ECO:0000313" key="2">
    <source>
        <dbReference type="Proteomes" id="UP000505247"/>
    </source>
</evidence>
<dbReference type="RefSeq" id="YP_009999736.1">
    <property type="nucleotide sequence ID" value="NC_053008.1"/>
</dbReference>
<dbReference type="Proteomes" id="UP000505247">
    <property type="component" value="Segment"/>
</dbReference>
<proteinExistence type="predicted"/>
<organism evidence="1 2">
    <name type="scientific">Salmonella phage SAP012</name>
    <dbReference type="NCBI Taxonomy" id="2742114"/>
    <lineage>
        <taxon>Viruses</taxon>
        <taxon>Duplodnaviria</taxon>
        <taxon>Heunggongvirae</taxon>
        <taxon>Uroviricota</taxon>
        <taxon>Caudoviricetes</taxon>
        <taxon>Casjensviridae</taxon>
        <taxon>Zhonglingvirus</taxon>
        <taxon>Zhonglingvirus SAP012</taxon>
    </lineage>
</organism>
<protein>
    <submittedName>
        <fullName evidence="1">Uncharacterized protein</fullName>
    </submittedName>
</protein>
<dbReference type="KEGG" id="vg:62682368"/>
<accession>A0A6J4EHK9</accession>
<dbReference type="EMBL" id="LC553736">
    <property type="protein sequence ID" value="BCG45179.1"/>
    <property type="molecule type" value="Genomic_DNA"/>
</dbReference>
<name>A0A6J4EHK9_9CAUD</name>
<sequence>MFTENDYREVRYVLLDTVAGKAVAMIAALEETEKQVTDLTSKLVAQTRALPDAKQRVETEDAMHDQLAKTIAGLTAAQERVKEALFHAATALHHGNAINMINFEAIHNES</sequence>
<evidence type="ECO:0000313" key="1">
    <source>
        <dbReference type="EMBL" id="BCG45179.1"/>
    </source>
</evidence>
<dbReference type="GeneID" id="62682368"/>
<reference evidence="1 2" key="1">
    <citation type="submission" date="2020-06" db="EMBL/GenBank/DDBJ databases">
        <title>Complete Genome Sequence of Salmonella phage SAP012.</title>
        <authorList>
            <person name="Shahin K."/>
            <person name="Soleimani-Delfan A."/>
            <person name="Barazandeh M."/>
            <person name="Komijani Majid."/>
            <person name="Bao H."/>
            <person name="Zhang L."/>
            <person name="Wang R."/>
        </authorList>
    </citation>
    <scope>NUCLEOTIDE SEQUENCE [LARGE SCALE GENOMIC DNA]</scope>
</reference>